<keyword evidence="3" id="KW-1185">Reference proteome</keyword>
<name>A0A5N6PV91_9ASTR</name>
<protein>
    <submittedName>
        <fullName evidence="2">Uncharacterized protein</fullName>
    </submittedName>
</protein>
<reference evidence="2 3" key="1">
    <citation type="submission" date="2019-05" db="EMBL/GenBank/DDBJ databases">
        <title>Mikania micrantha, genome provides insights into the molecular mechanism of rapid growth.</title>
        <authorList>
            <person name="Liu B."/>
        </authorList>
    </citation>
    <scope>NUCLEOTIDE SEQUENCE [LARGE SCALE GENOMIC DNA]</scope>
    <source>
        <strain evidence="2">NLD-2019</strain>
        <tissue evidence="2">Leaf</tissue>
    </source>
</reference>
<dbReference type="Proteomes" id="UP000326396">
    <property type="component" value="Linkage Group LG10"/>
</dbReference>
<feature type="region of interest" description="Disordered" evidence="1">
    <location>
        <begin position="237"/>
        <end position="261"/>
    </location>
</feature>
<evidence type="ECO:0000313" key="3">
    <source>
        <dbReference type="Proteomes" id="UP000326396"/>
    </source>
</evidence>
<dbReference type="OrthoDB" id="10655242at2759"/>
<proteinExistence type="predicted"/>
<sequence length="261" mass="29019">MSNDPSLTRQPSRRPSNAYIDGSWVDFDFTASPSLPFRLNERVGVDPWLWSLPERNLTSPSSMIRDHLYLEAVSPVATYKDLFGLILTDLENKLWLNGHHPPAMARIHPVKTYTLSHPLSRGFVPAPILASSGVFQCYFSTLASTRLISKLPLSLLPDRRPRAPPSSCRCGQLLPPSSTDLHRCDHSSPPHWRPSHILHCDIPSSTARSNVNQPLHPSTAAVPHDSLSPSIAVALHRRRPPPPLDCPRRSIDLDGDVRSRG</sequence>
<evidence type="ECO:0000256" key="1">
    <source>
        <dbReference type="SAM" id="MobiDB-lite"/>
    </source>
</evidence>
<gene>
    <name evidence="2" type="ORF">E3N88_04713</name>
</gene>
<feature type="compositionally biased region" description="Basic and acidic residues" evidence="1">
    <location>
        <begin position="246"/>
        <end position="261"/>
    </location>
</feature>
<organism evidence="2 3">
    <name type="scientific">Mikania micrantha</name>
    <name type="common">bitter vine</name>
    <dbReference type="NCBI Taxonomy" id="192012"/>
    <lineage>
        <taxon>Eukaryota</taxon>
        <taxon>Viridiplantae</taxon>
        <taxon>Streptophyta</taxon>
        <taxon>Embryophyta</taxon>
        <taxon>Tracheophyta</taxon>
        <taxon>Spermatophyta</taxon>
        <taxon>Magnoliopsida</taxon>
        <taxon>eudicotyledons</taxon>
        <taxon>Gunneridae</taxon>
        <taxon>Pentapetalae</taxon>
        <taxon>asterids</taxon>
        <taxon>campanulids</taxon>
        <taxon>Asterales</taxon>
        <taxon>Asteraceae</taxon>
        <taxon>Asteroideae</taxon>
        <taxon>Heliantheae alliance</taxon>
        <taxon>Eupatorieae</taxon>
        <taxon>Mikania</taxon>
    </lineage>
</organism>
<accession>A0A5N6PV91</accession>
<dbReference type="AlphaFoldDB" id="A0A5N6PV91"/>
<evidence type="ECO:0000313" key="2">
    <source>
        <dbReference type="EMBL" id="KAD7117445.1"/>
    </source>
</evidence>
<dbReference type="EMBL" id="SZYD01000002">
    <property type="protein sequence ID" value="KAD7117445.1"/>
    <property type="molecule type" value="Genomic_DNA"/>
</dbReference>
<comment type="caution">
    <text evidence="2">The sequence shown here is derived from an EMBL/GenBank/DDBJ whole genome shotgun (WGS) entry which is preliminary data.</text>
</comment>